<dbReference type="GO" id="GO:0016832">
    <property type="term" value="F:aldehyde-lyase activity"/>
    <property type="evidence" value="ECO:0007669"/>
    <property type="project" value="TreeGrafter"/>
</dbReference>
<accession>A0A7Z8NSB8</accession>
<evidence type="ECO:0000259" key="5">
    <source>
        <dbReference type="Pfam" id="PF03328"/>
    </source>
</evidence>
<sequence>MSGHGARVRERWTAGEPAHGVWSTLPDPVVAELLGRAGYDYVCVDLQHGMTGPGTVLPVLQALRHTPATTLVRVPGPDPELMMRALDLGADGVVVPMVDTPEQAAAAVAACTYPPGGVRSWGPVWGDVDGAAPPPAEADAGRLVVVMVETAAGLRNAAAIAAVPGVAAVYVGPNDLALSLGHGRATYTTSPDVHAALDGLVAAAAGAGTVLGLHCATPEMAAYWQARGVRMLTVATDTTLLRAGSADALARAGGDPRAGAPAAPAGGAR</sequence>
<comment type="similarity">
    <text evidence="1">Belongs to the HpcH/HpaI aldolase family.</text>
</comment>
<reference evidence="6 7" key="1">
    <citation type="submission" date="2019-05" db="EMBL/GenBank/DDBJ databases">
        <title>Genome sequence of Cellulomonas hominis strain CS1.</title>
        <authorList>
            <person name="Belmont J."/>
            <person name="Maclea K.S."/>
        </authorList>
    </citation>
    <scope>NUCLEOTIDE SEQUENCE [LARGE SCALE GENOMIC DNA]</scope>
    <source>
        <strain evidence="6 7">CS1</strain>
    </source>
</reference>
<evidence type="ECO:0000256" key="2">
    <source>
        <dbReference type="ARBA" id="ARBA00022723"/>
    </source>
</evidence>
<dbReference type="PANTHER" id="PTHR30502:SF0">
    <property type="entry name" value="PHOSPHOENOLPYRUVATE CARBOXYLASE FAMILY PROTEIN"/>
    <property type="match status" value="1"/>
</dbReference>
<gene>
    <name evidence="6" type="ORF">FA014_07920</name>
</gene>
<dbReference type="InterPro" id="IPR015813">
    <property type="entry name" value="Pyrv/PenolPyrv_kinase-like_dom"/>
</dbReference>
<keyword evidence="2" id="KW-0479">Metal-binding</keyword>
<feature type="region of interest" description="Disordered" evidence="4">
    <location>
        <begin position="250"/>
        <end position="269"/>
    </location>
</feature>
<dbReference type="Gene3D" id="3.20.20.60">
    <property type="entry name" value="Phosphoenolpyruvate-binding domains"/>
    <property type="match status" value="1"/>
</dbReference>
<organism evidence="6 7">
    <name type="scientific">Cellulomonas hominis</name>
    <dbReference type="NCBI Taxonomy" id="156981"/>
    <lineage>
        <taxon>Bacteria</taxon>
        <taxon>Bacillati</taxon>
        <taxon>Actinomycetota</taxon>
        <taxon>Actinomycetes</taxon>
        <taxon>Micrococcales</taxon>
        <taxon>Cellulomonadaceae</taxon>
        <taxon>Cellulomonas</taxon>
    </lineage>
</organism>
<name>A0A7Z8NSB8_9CELL</name>
<dbReference type="Proteomes" id="UP000308121">
    <property type="component" value="Unassembled WGS sequence"/>
</dbReference>
<comment type="caution">
    <text evidence="6">The sequence shown here is derived from an EMBL/GenBank/DDBJ whole genome shotgun (WGS) entry which is preliminary data.</text>
</comment>
<dbReference type="OrthoDB" id="3353438at2"/>
<evidence type="ECO:0000313" key="6">
    <source>
        <dbReference type="EMBL" id="TKR24081.1"/>
    </source>
</evidence>
<dbReference type="AlphaFoldDB" id="A0A7Z8NSB8"/>
<evidence type="ECO:0000256" key="4">
    <source>
        <dbReference type="SAM" id="MobiDB-lite"/>
    </source>
</evidence>
<feature type="domain" description="HpcH/HpaI aldolase/citrate lyase" evidence="5">
    <location>
        <begin position="20"/>
        <end position="242"/>
    </location>
</feature>
<protein>
    <recommendedName>
        <fullName evidence="5">HpcH/HpaI aldolase/citrate lyase domain-containing protein</fullName>
    </recommendedName>
</protein>
<dbReference type="SUPFAM" id="SSF51621">
    <property type="entry name" value="Phosphoenolpyruvate/pyruvate domain"/>
    <property type="match status" value="1"/>
</dbReference>
<evidence type="ECO:0000256" key="1">
    <source>
        <dbReference type="ARBA" id="ARBA00005568"/>
    </source>
</evidence>
<dbReference type="InterPro" id="IPR005000">
    <property type="entry name" value="Aldolase/citrate-lyase_domain"/>
</dbReference>
<dbReference type="InterPro" id="IPR040442">
    <property type="entry name" value="Pyrv_kinase-like_dom_sf"/>
</dbReference>
<dbReference type="Pfam" id="PF03328">
    <property type="entry name" value="HpcH_HpaI"/>
    <property type="match status" value="1"/>
</dbReference>
<keyword evidence="3" id="KW-0456">Lyase</keyword>
<dbReference type="GO" id="GO:0005737">
    <property type="term" value="C:cytoplasm"/>
    <property type="evidence" value="ECO:0007669"/>
    <property type="project" value="TreeGrafter"/>
</dbReference>
<dbReference type="RefSeq" id="WP_154729152.1">
    <property type="nucleotide sequence ID" value="NZ_SZYE01000045.1"/>
</dbReference>
<evidence type="ECO:0000256" key="3">
    <source>
        <dbReference type="ARBA" id="ARBA00023239"/>
    </source>
</evidence>
<evidence type="ECO:0000313" key="7">
    <source>
        <dbReference type="Proteomes" id="UP000308121"/>
    </source>
</evidence>
<dbReference type="InterPro" id="IPR050251">
    <property type="entry name" value="HpcH-HpaI_aldolase"/>
</dbReference>
<proteinExistence type="inferred from homology"/>
<dbReference type="EMBL" id="SZYE01000045">
    <property type="protein sequence ID" value="TKR24081.1"/>
    <property type="molecule type" value="Genomic_DNA"/>
</dbReference>
<dbReference type="PANTHER" id="PTHR30502">
    <property type="entry name" value="2-KETO-3-DEOXY-L-RHAMNONATE ALDOLASE"/>
    <property type="match status" value="1"/>
</dbReference>
<dbReference type="GO" id="GO:0046872">
    <property type="term" value="F:metal ion binding"/>
    <property type="evidence" value="ECO:0007669"/>
    <property type="project" value="UniProtKB-KW"/>
</dbReference>